<protein>
    <submittedName>
        <fullName evidence="1">Uncharacterized protein</fullName>
    </submittedName>
</protein>
<proteinExistence type="predicted"/>
<reference evidence="1" key="2">
    <citation type="journal article" date="2015" name="Data Brief">
        <title>Shoot transcriptome of the giant reed, Arundo donax.</title>
        <authorList>
            <person name="Barrero R.A."/>
            <person name="Guerrero F.D."/>
            <person name="Moolhuijzen P."/>
            <person name="Goolsby J.A."/>
            <person name="Tidwell J."/>
            <person name="Bellgard S.E."/>
            <person name="Bellgard M.I."/>
        </authorList>
    </citation>
    <scope>NUCLEOTIDE SEQUENCE</scope>
    <source>
        <tissue evidence="1">Shoot tissue taken approximately 20 cm above the soil surface</tissue>
    </source>
</reference>
<dbReference type="EMBL" id="GBRH01248603">
    <property type="protein sequence ID" value="JAD49292.1"/>
    <property type="molecule type" value="Transcribed_RNA"/>
</dbReference>
<evidence type="ECO:0000313" key="1">
    <source>
        <dbReference type="EMBL" id="JAD49292.1"/>
    </source>
</evidence>
<organism evidence="1">
    <name type="scientific">Arundo donax</name>
    <name type="common">Giant reed</name>
    <name type="synonym">Donax arundinaceus</name>
    <dbReference type="NCBI Taxonomy" id="35708"/>
    <lineage>
        <taxon>Eukaryota</taxon>
        <taxon>Viridiplantae</taxon>
        <taxon>Streptophyta</taxon>
        <taxon>Embryophyta</taxon>
        <taxon>Tracheophyta</taxon>
        <taxon>Spermatophyta</taxon>
        <taxon>Magnoliopsida</taxon>
        <taxon>Liliopsida</taxon>
        <taxon>Poales</taxon>
        <taxon>Poaceae</taxon>
        <taxon>PACMAD clade</taxon>
        <taxon>Arundinoideae</taxon>
        <taxon>Arundineae</taxon>
        <taxon>Arundo</taxon>
    </lineage>
</organism>
<reference evidence="1" key="1">
    <citation type="submission" date="2014-09" db="EMBL/GenBank/DDBJ databases">
        <authorList>
            <person name="Magalhaes I.L.F."/>
            <person name="Oliveira U."/>
            <person name="Santos F.R."/>
            <person name="Vidigal T.H.D.A."/>
            <person name="Brescovit A.D."/>
            <person name="Santos A.J."/>
        </authorList>
    </citation>
    <scope>NUCLEOTIDE SEQUENCE</scope>
    <source>
        <tissue evidence="1">Shoot tissue taken approximately 20 cm above the soil surface</tissue>
    </source>
</reference>
<sequence length="65" mass="7091">MGKVHENPDDFRLWHCSNTEIVGCQAASWDLPLLSRHLLLSPSSIAISCSSSLVFIFPCGHAGTH</sequence>
<dbReference type="AlphaFoldDB" id="A0A0A9AQC8"/>
<name>A0A0A9AQC8_ARUDO</name>
<accession>A0A0A9AQC8</accession>